<accession>A0A5J4NT85</accession>
<dbReference type="Proteomes" id="UP000324629">
    <property type="component" value="Unassembled WGS sequence"/>
</dbReference>
<dbReference type="SMART" id="SM00248">
    <property type="entry name" value="ANK"/>
    <property type="match status" value="2"/>
</dbReference>
<sequence length="135" mass="14806">LGADVNVSDKFGCTALHLACAFDTSGVLVQHLISGAADLFVMSTWPPTETENEVDRRTFSRTYSPLHVAVNYGNLAAVKAILSACPTAYTAHPRGLKFSRPKDETNRDLQAPSPFLYAAWRGNDKIMEVILFVFT</sequence>
<organism evidence="3 4">
    <name type="scientific">Paragonimus westermani</name>
    <dbReference type="NCBI Taxonomy" id="34504"/>
    <lineage>
        <taxon>Eukaryota</taxon>
        <taxon>Metazoa</taxon>
        <taxon>Spiralia</taxon>
        <taxon>Lophotrochozoa</taxon>
        <taxon>Platyhelminthes</taxon>
        <taxon>Trematoda</taxon>
        <taxon>Digenea</taxon>
        <taxon>Plagiorchiida</taxon>
        <taxon>Troglotremata</taxon>
        <taxon>Troglotrematidae</taxon>
        <taxon>Paragonimus</taxon>
    </lineage>
</organism>
<evidence type="ECO:0000313" key="3">
    <source>
        <dbReference type="EMBL" id="KAA3678268.1"/>
    </source>
</evidence>
<comment type="caution">
    <text evidence="3">The sequence shown here is derived from an EMBL/GenBank/DDBJ whole genome shotgun (WGS) entry which is preliminary data.</text>
</comment>
<dbReference type="PANTHER" id="PTHR24198">
    <property type="entry name" value="ANKYRIN REPEAT AND PROTEIN KINASE DOMAIN-CONTAINING PROTEIN"/>
    <property type="match status" value="1"/>
</dbReference>
<protein>
    <submittedName>
        <fullName evidence="3">Uncharacterized protein</fullName>
    </submittedName>
</protein>
<name>A0A5J4NT85_9TREM</name>
<keyword evidence="4" id="KW-1185">Reference proteome</keyword>
<dbReference type="InterPro" id="IPR002110">
    <property type="entry name" value="Ankyrin_rpt"/>
</dbReference>
<proteinExistence type="predicted"/>
<keyword evidence="1" id="KW-0677">Repeat</keyword>
<dbReference type="InterPro" id="IPR036770">
    <property type="entry name" value="Ankyrin_rpt-contain_sf"/>
</dbReference>
<dbReference type="EMBL" id="QNGE01001163">
    <property type="protein sequence ID" value="KAA3678268.1"/>
    <property type="molecule type" value="Genomic_DNA"/>
</dbReference>
<dbReference type="Pfam" id="PF12796">
    <property type="entry name" value="Ank_2"/>
    <property type="match status" value="1"/>
</dbReference>
<dbReference type="AlphaFoldDB" id="A0A5J4NT85"/>
<dbReference type="SUPFAM" id="SSF48403">
    <property type="entry name" value="Ankyrin repeat"/>
    <property type="match status" value="1"/>
</dbReference>
<evidence type="ECO:0000313" key="4">
    <source>
        <dbReference type="Proteomes" id="UP000324629"/>
    </source>
</evidence>
<reference evidence="3 4" key="1">
    <citation type="journal article" date="2019" name="Gigascience">
        <title>Whole-genome sequence of the oriental lung fluke Paragonimus westermani.</title>
        <authorList>
            <person name="Oey H."/>
            <person name="Zakrzewski M."/>
            <person name="Narain K."/>
            <person name="Devi K.R."/>
            <person name="Agatsuma T."/>
            <person name="Nawaratna S."/>
            <person name="Gobert G.N."/>
            <person name="Jones M.K."/>
            <person name="Ragan M.A."/>
            <person name="McManus D.P."/>
            <person name="Krause L."/>
        </authorList>
    </citation>
    <scope>NUCLEOTIDE SEQUENCE [LARGE SCALE GENOMIC DNA]</scope>
    <source>
        <strain evidence="3 4">IND2009</strain>
    </source>
</reference>
<gene>
    <name evidence="3" type="ORF">DEA37_0001558</name>
</gene>
<dbReference type="Gene3D" id="1.25.40.20">
    <property type="entry name" value="Ankyrin repeat-containing domain"/>
    <property type="match status" value="1"/>
</dbReference>
<keyword evidence="2" id="KW-0040">ANK repeat</keyword>
<feature type="non-terminal residue" evidence="3">
    <location>
        <position position="1"/>
    </location>
</feature>
<evidence type="ECO:0000256" key="2">
    <source>
        <dbReference type="ARBA" id="ARBA00023043"/>
    </source>
</evidence>
<dbReference type="PANTHER" id="PTHR24198:SF165">
    <property type="entry name" value="ANKYRIN REPEAT-CONTAINING PROTEIN-RELATED"/>
    <property type="match status" value="1"/>
</dbReference>
<evidence type="ECO:0000256" key="1">
    <source>
        <dbReference type="ARBA" id="ARBA00022737"/>
    </source>
</evidence>